<keyword evidence="1" id="KW-0812">Transmembrane</keyword>
<evidence type="ECO:0000313" key="3">
    <source>
        <dbReference type="Proteomes" id="UP000016505"/>
    </source>
</evidence>
<dbReference type="EMBL" id="CP011025">
    <property type="protein sequence ID" value="ATC85787.1"/>
    <property type="molecule type" value="Genomic_DNA"/>
</dbReference>
<protein>
    <submittedName>
        <fullName evidence="2">Uncharacterized protein</fullName>
    </submittedName>
</protein>
<dbReference type="KEGG" id="part:PARC_a1139"/>
<gene>
    <name evidence="2" type="ORF">PARC_a1139</name>
</gene>
<keyword evidence="1" id="KW-1133">Transmembrane helix</keyword>
<dbReference type="AlphaFoldDB" id="A0A290S2N2"/>
<name>A0A290S2N2_9GAMM</name>
<reference evidence="2 3" key="1">
    <citation type="journal article" date="2012" name="J. Bacteriol.">
        <title>Genome sequences of type strains of seven species of the marine bacterium Pseudoalteromonas.</title>
        <authorList>
            <person name="Xie B.B."/>
            <person name="Shu Y.L."/>
            <person name="Qin Q.L."/>
            <person name="Rong J.C."/>
            <person name="Zhang X.Y."/>
            <person name="Chen X.L."/>
            <person name="Shi M."/>
            <person name="He H.L."/>
            <person name="Zhou B.C."/>
            <person name="Zhang Y.Z."/>
        </authorList>
    </citation>
    <scope>NUCLEOTIDE SEQUENCE [LARGE SCALE GENOMIC DNA]</scope>
    <source>
        <strain evidence="2 3">A 37-1-2</strain>
    </source>
</reference>
<organism evidence="2 3">
    <name type="scientific">Pseudoalteromonas arctica A 37-1-2</name>
    <dbReference type="NCBI Taxonomy" id="1117313"/>
    <lineage>
        <taxon>Bacteria</taxon>
        <taxon>Pseudomonadati</taxon>
        <taxon>Pseudomonadota</taxon>
        <taxon>Gammaproteobacteria</taxon>
        <taxon>Alteromonadales</taxon>
        <taxon>Pseudoalteromonadaceae</taxon>
        <taxon>Pseudoalteromonas</taxon>
    </lineage>
</organism>
<proteinExistence type="predicted"/>
<keyword evidence="1" id="KW-0472">Membrane</keyword>
<accession>A0A290S2N2</accession>
<feature type="transmembrane region" description="Helical" evidence="1">
    <location>
        <begin position="15"/>
        <end position="32"/>
    </location>
</feature>
<sequence>MPGGLLIHPFYSPNILSLFSIAFAMLVLIWALKIKNQ</sequence>
<evidence type="ECO:0000313" key="2">
    <source>
        <dbReference type="EMBL" id="ATC85787.1"/>
    </source>
</evidence>
<evidence type="ECO:0000256" key="1">
    <source>
        <dbReference type="SAM" id="Phobius"/>
    </source>
</evidence>
<dbReference type="Proteomes" id="UP000016505">
    <property type="component" value="Chromosome I"/>
</dbReference>